<dbReference type="Proteomes" id="UP000192872">
    <property type="component" value="Unassembled WGS sequence"/>
</dbReference>
<organism evidence="3 4">
    <name type="scientific">Candidatus Raskinella chloraquaticus</name>
    <dbReference type="NCBI Taxonomy" id="1951219"/>
    <lineage>
        <taxon>Bacteria</taxon>
        <taxon>Pseudomonadati</taxon>
        <taxon>Pseudomonadota</taxon>
        <taxon>Alphaproteobacteria</taxon>
        <taxon>Hyphomicrobiales</taxon>
        <taxon>Phreatobacteraceae</taxon>
        <taxon>Candidatus Raskinella</taxon>
    </lineage>
</organism>
<dbReference type="NCBIfam" id="NF005559">
    <property type="entry name" value="PRK07231.1"/>
    <property type="match status" value="1"/>
</dbReference>
<evidence type="ECO:0000256" key="2">
    <source>
        <dbReference type="ARBA" id="ARBA00023002"/>
    </source>
</evidence>
<sequence length="255" mass="25994">MRAQDVFSLDGRVALVTGAGSGLGRRFAEVLAANGARVIVSDIDGASAKETAAAILSQGGQAMAVAIDVTSASSIAAGLRAGELAFGRVDVLVNNAGVLSKGRAITLAESEWRRVFDVNLDGAWRVAQQVAASMIEGDGGVIVNIASVLGVGTGKGVLAYTVAKAGLVQLTRALALEWAPAGIRVNALAPGYVATQLNRDFTAAKSGEGLRRRIPQRRFGSESDLDGALLLLASSASAFMTGSIIIVDGGQMLTA</sequence>
<dbReference type="RefSeq" id="WP_376801581.1">
    <property type="nucleotide sequence ID" value="NZ_DHHT01000028.1"/>
</dbReference>
<evidence type="ECO:0000313" key="3">
    <source>
        <dbReference type="EMBL" id="OQW51187.1"/>
    </source>
</evidence>
<evidence type="ECO:0000256" key="1">
    <source>
        <dbReference type="ARBA" id="ARBA00006484"/>
    </source>
</evidence>
<dbReference type="FunFam" id="3.40.50.720:FF:000084">
    <property type="entry name" value="Short-chain dehydrogenase reductase"/>
    <property type="match status" value="1"/>
</dbReference>
<dbReference type="InterPro" id="IPR020904">
    <property type="entry name" value="Sc_DH/Rdtase_CS"/>
</dbReference>
<name>A0A1W9HV58_9HYPH</name>
<dbReference type="GO" id="GO:0016491">
    <property type="term" value="F:oxidoreductase activity"/>
    <property type="evidence" value="ECO:0007669"/>
    <property type="project" value="UniProtKB-KW"/>
</dbReference>
<comment type="similarity">
    <text evidence="1">Belongs to the short-chain dehydrogenases/reductases (SDR) family.</text>
</comment>
<proteinExistence type="inferred from homology"/>
<protein>
    <submittedName>
        <fullName evidence="3">2-deoxy-D-gluconate 3-dehydrogenase</fullName>
    </submittedName>
</protein>
<comment type="caution">
    <text evidence="3">The sequence shown here is derived from an EMBL/GenBank/DDBJ whole genome shotgun (WGS) entry which is preliminary data.</text>
</comment>
<dbReference type="Pfam" id="PF13561">
    <property type="entry name" value="adh_short_C2"/>
    <property type="match status" value="1"/>
</dbReference>
<dbReference type="STRING" id="1827387.A4S15_12200"/>
<dbReference type="InterPro" id="IPR036291">
    <property type="entry name" value="NAD(P)-bd_dom_sf"/>
</dbReference>
<dbReference type="CDD" id="cd05233">
    <property type="entry name" value="SDR_c"/>
    <property type="match status" value="1"/>
</dbReference>
<evidence type="ECO:0000313" key="4">
    <source>
        <dbReference type="Proteomes" id="UP000192872"/>
    </source>
</evidence>
<dbReference type="PANTHER" id="PTHR43669:SF3">
    <property type="entry name" value="ALCOHOL DEHYDROGENASE, PUTATIVE (AFU_ORTHOLOGUE AFUA_3G03445)-RELATED"/>
    <property type="match status" value="1"/>
</dbReference>
<dbReference type="AlphaFoldDB" id="A0A1W9HV58"/>
<dbReference type="PROSITE" id="PS00061">
    <property type="entry name" value="ADH_SHORT"/>
    <property type="match status" value="1"/>
</dbReference>
<gene>
    <name evidence="3" type="ORF">A4S15_12200</name>
</gene>
<dbReference type="PRINTS" id="PR00080">
    <property type="entry name" value="SDRFAMILY"/>
</dbReference>
<accession>A0A1W9HV58</accession>
<dbReference type="SUPFAM" id="SSF51735">
    <property type="entry name" value="NAD(P)-binding Rossmann-fold domains"/>
    <property type="match status" value="1"/>
</dbReference>
<dbReference type="InterPro" id="IPR002347">
    <property type="entry name" value="SDR_fam"/>
</dbReference>
<dbReference type="PANTHER" id="PTHR43669">
    <property type="entry name" value="5-KETO-D-GLUCONATE 5-REDUCTASE"/>
    <property type="match status" value="1"/>
</dbReference>
<dbReference type="PRINTS" id="PR00081">
    <property type="entry name" value="GDHRDH"/>
</dbReference>
<keyword evidence="2" id="KW-0560">Oxidoreductase</keyword>
<dbReference type="EMBL" id="LWDL01000021">
    <property type="protein sequence ID" value="OQW51187.1"/>
    <property type="molecule type" value="Genomic_DNA"/>
</dbReference>
<reference evidence="3 4" key="1">
    <citation type="journal article" date="2017" name="Water Res.">
        <title>Comammox in drinking water systems.</title>
        <authorList>
            <person name="Wang Y."/>
            <person name="Ma L."/>
            <person name="Mao Y."/>
            <person name="Jiang X."/>
            <person name="Xia Y."/>
            <person name="Yu K."/>
            <person name="Li B."/>
            <person name="Zhang T."/>
        </authorList>
    </citation>
    <scope>NUCLEOTIDE SEQUENCE [LARGE SCALE GENOMIC DNA]</scope>
    <source>
        <strain evidence="3">SG_bin8</strain>
    </source>
</reference>
<dbReference type="Gene3D" id="3.40.50.720">
    <property type="entry name" value="NAD(P)-binding Rossmann-like Domain"/>
    <property type="match status" value="1"/>
</dbReference>